<dbReference type="GO" id="GO:0016020">
    <property type="term" value="C:membrane"/>
    <property type="evidence" value="ECO:0007669"/>
    <property type="project" value="TreeGrafter"/>
</dbReference>
<accession>A0A6M2BUV3</accession>
<gene>
    <name evidence="4" type="ORF">G7Y85_14495</name>
</gene>
<dbReference type="InterPro" id="IPR057326">
    <property type="entry name" value="KR_dom"/>
</dbReference>
<keyword evidence="2" id="KW-0560">Oxidoreductase</keyword>
<name>A0A6M2BUV3_9GAMM</name>
<comment type="caution">
    <text evidence="4">The sequence shown here is derived from an EMBL/GenBank/DDBJ whole genome shotgun (WGS) entry which is preliminary data.</text>
</comment>
<evidence type="ECO:0000313" key="4">
    <source>
        <dbReference type="EMBL" id="NGY05981.1"/>
    </source>
</evidence>
<evidence type="ECO:0000256" key="2">
    <source>
        <dbReference type="ARBA" id="ARBA00023002"/>
    </source>
</evidence>
<dbReference type="SUPFAM" id="SSF51735">
    <property type="entry name" value="NAD(P)-binding Rossmann-fold domains"/>
    <property type="match status" value="1"/>
</dbReference>
<sequence length="267" mass="29065">MKLRSSTVLLTGASGGIGHALAREFAARGARLLLNGRDSARLGTLSVELRNGGAEVNVLPADLTGIEGIERLAHAALSGGTPDLVVHCADSFSVGCLETTSADEISRLWQTNVIAPSLLTRALLPSLRKQGRGRIVFVGSIFGSLGLPMYATYSATKFALRGLAEALRRELDGSGIGITYVAPRCSHTQLDDRRPERGPAARTDKTTRVAVRIADAIERDRRELYFGFGERCFVRLNAWFPWLVDRSLRAQTRRMRKFEPAIAGPQH</sequence>
<dbReference type="RefSeq" id="WP_166258559.1">
    <property type="nucleotide sequence ID" value="NZ_JAAMOW010000007.1"/>
</dbReference>
<dbReference type="CDD" id="cd05233">
    <property type="entry name" value="SDR_c"/>
    <property type="match status" value="1"/>
</dbReference>
<evidence type="ECO:0000259" key="3">
    <source>
        <dbReference type="SMART" id="SM00822"/>
    </source>
</evidence>
<dbReference type="InterPro" id="IPR020904">
    <property type="entry name" value="Sc_DH/Rdtase_CS"/>
</dbReference>
<dbReference type="PRINTS" id="PR00081">
    <property type="entry name" value="GDHRDH"/>
</dbReference>
<dbReference type="InterPro" id="IPR036291">
    <property type="entry name" value="NAD(P)-bd_dom_sf"/>
</dbReference>
<dbReference type="Gene3D" id="3.40.50.720">
    <property type="entry name" value="NAD(P)-binding Rossmann-like Domain"/>
    <property type="match status" value="1"/>
</dbReference>
<dbReference type="InterPro" id="IPR002347">
    <property type="entry name" value="SDR_fam"/>
</dbReference>
<dbReference type="NCBIfam" id="NF006565">
    <property type="entry name" value="PRK09072.1"/>
    <property type="match status" value="1"/>
</dbReference>
<comment type="similarity">
    <text evidence="1">Belongs to the short-chain dehydrogenases/reductases (SDR) family.</text>
</comment>
<dbReference type="Proteomes" id="UP000472676">
    <property type="component" value="Unassembled WGS sequence"/>
</dbReference>
<dbReference type="PROSITE" id="PS00061">
    <property type="entry name" value="ADH_SHORT"/>
    <property type="match status" value="1"/>
</dbReference>
<dbReference type="EMBL" id="JAAMOW010000007">
    <property type="protein sequence ID" value="NGY05981.1"/>
    <property type="molecule type" value="Genomic_DNA"/>
</dbReference>
<dbReference type="GO" id="GO:0016491">
    <property type="term" value="F:oxidoreductase activity"/>
    <property type="evidence" value="ECO:0007669"/>
    <property type="project" value="UniProtKB-KW"/>
</dbReference>
<evidence type="ECO:0000313" key="5">
    <source>
        <dbReference type="Proteomes" id="UP000472676"/>
    </source>
</evidence>
<dbReference type="PANTHER" id="PTHR44196">
    <property type="entry name" value="DEHYDROGENASE/REDUCTASE SDR FAMILY MEMBER 7B"/>
    <property type="match status" value="1"/>
</dbReference>
<dbReference type="SMART" id="SM00822">
    <property type="entry name" value="PKS_KR"/>
    <property type="match status" value="1"/>
</dbReference>
<keyword evidence="5" id="KW-1185">Reference proteome</keyword>
<evidence type="ECO:0000256" key="1">
    <source>
        <dbReference type="ARBA" id="ARBA00006484"/>
    </source>
</evidence>
<feature type="domain" description="Ketoreductase" evidence="3">
    <location>
        <begin position="6"/>
        <end position="188"/>
    </location>
</feature>
<reference evidence="4 5" key="1">
    <citation type="journal article" date="2014" name="Int. J. Syst. Evol. Microbiol.">
        <title>Solimonas terrae sp. nov., isolated from soil.</title>
        <authorList>
            <person name="Kim S.J."/>
            <person name="Moon J.Y."/>
            <person name="Weon H.Y."/>
            <person name="Ahn J.H."/>
            <person name="Chen W.M."/>
            <person name="Kwon S.W."/>
        </authorList>
    </citation>
    <scope>NUCLEOTIDE SEQUENCE [LARGE SCALE GENOMIC DNA]</scope>
    <source>
        <strain evidence="4 5">KIS83-12</strain>
    </source>
</reference>
<proteinExistence type="inferred from homology"/>
<protein>
    <submittedName>
        <fullName evidence="4">SDR family oxidoreductase</fullName>
    </submittedName>
</protein>
<dbReference type="PANTHER" id="PTHR44196:SF1">
    <property type="entry name" value="DEHYDROGENASE_REDUCTASE SDR FAMILY MEMBER 7B"/>
    <property type="match status" value="1"/>
</dbReference>
<dbReference type="AlphaFoldDB" id="A0A6M2BUV3"/>
<organism evidence="4 5">
    <name type="scientific">Solimonas terrae</name>
    <dbReference type="NCBI Taxonomy" id="1396819"/>
    <lineage>
        <taxon>Bacteria</taxon>
        <taxon>Pseudomonadati</taxon>
        <taxon>Pseudomonadota</taxon>
        <taxon>Gammaproteobacteria</taxon>
        <taxon>Nevskiales</taxon>
        <taxon>Nevskiaceae</taxon>
        <taxon>Solimonas</taxon>
    </lineage>
</organism>
<dbReference type="Pfam" id="PF00106">
    <property type="entry name" value="adh_short"/>
    <property type="match status" value="1"/>
</dbReference>